<evidence type="ECO:0000259" key="5">
    <source>
        <dbReference type="Pfam" id="PF01246"/>
    </source>
</evidence>
<protein>
    <recommendedName>
        <fullName evidence="5">Large ribosomal subunit protein eL24-related N-terminal domain-containing protein</fullName>
    </recommendedName>
</protein>
<dbReference type="AlphaFoldDB" id="A0A7R9WJE8"/>
<feature type="compositionally biased region" description="Basic and acidic residues" evidence="4">
    <location>
        <begin position="96"/>
        <end position="116"/>
    </location>
</feature>
<accession>A0A7R9WJE8</accession>
<dbReference type="Gene3D" id="2.30.170.20">
    <property type="entry name" value="Ribosomal protein L24e"/>
    <property type="match status" value="1"/>
</dbReference>
<feature type="region of interest" description="Disordered" evidence="4">
    <location>
        <begin position="96"/>
        <end position="152"/>
    </location>
</feature>
<evidence type="ECO:0000256" key="1">
    <source>
        <dbReference type="ARBA" id="ARBA00005647"/>
    </source>
</evidence>
<gene>
    <name evidence="6" type="ORF">TDUB1175_LOCUS24855</name>
</gene>
<dbReference type="GO" id="GO:0022625">
    <property type="term" value="C:cytosolic large ribosomal subunit"/>
    <property type="evidence" value="ECO:0007669"/>
    <property type="project" value="TreeGrafter"/>
</dbReference>
<dbReference type="PANTHER" id="PTHR10792">
    <property type="entry name" value="60S RIBOSOMAL PROTEIN L24"/>
    <property type="match status" value="1"/>
</dbReference>
<comment type="similarity">
    <text evidence="1">Belongs to the eukaryotic ribosomal protein eL24 family.</text>
</comment>
<reference evidence="6" key="1">
    <citation type="submission" date="2021-01" db="EMBL/GenBank/DDBJ databases">
        <authorList>
            <person name="Corre E."/>
            <person name="Pelletier E."/>
            <person name="Niang G."/>
            <person name="Scheremetjew M."/>
            <person name="Finn R."/>
            <person name="Kale V."/>
            <person name="Holt S."/>
            <person name="Cochrane G."/>
            <person name="Meng A."/>
            <person name="Brown T."/>
            <person name="Cohen L."/>
        </authorList>
    </citation>
    <scope>NUCLEOTIDE SEQUENCE</scope>
    <source>
        <strain evidence="6">CCMP147</strain>
    </source>
</reference>
<dbReference type="InterPro" id="IPR056366">
    <property type="entry name" value="Ribosomal_eL24"/>
</dbReference>
<feature type="domain" description="Large ribosomal subunit protein eL24-related N-terminal" evidence="5">
    <location>
        <begin position="5"/>
        <end position="67"/>
    </location>
</feature>
<evidence type="ECO:0000256" key="3">
    <source>
        <dbReference type="ARBA" id="ARBA00023274"/>
    </source>
</evidence>
<keyword evidence="2" id="KW-0689">Ribosomal protein</keyword>
<dbReference type="SUPFAM" id="SSF57716">
    <property type="entry name" value="Glucocorticoid receptor-like (DNA-binding domain)"/>
    <property type="match status" value="1"/>
</dbReference>
<dbReference type="EMBL" id="HBED01049293">
    <property type="protein sequence ID" value="CAD8326435.1"/>
    <property type="molecule type" value="Transcribed_RNA"/>
</dbReference>
<name>A0A7R9WJE8_9STRA</name>
<evidence type="ECO:0000313" key="6">
    <source>
        <dbReference type="EMBL" id="CAD8326435.1"/>
    </source>
</evidence>
<dbReference type="GO" id="GO:0003729">
    <property type="term" value="F:mRNA binding"/>
    <property type="evidence" value="ECO:0007669"/>
    <property type="project" value="TreeGrafter"/>
</dbReference>
<dbReference type="Pfam" id="PF01246">
    <property type="entry name" value="Ribosomal_L24e"/>
    <property type="match status" value="1"/>
</dbReference>
<keyword evidence="3" id="KW-0687">Ribonucleoprotein</keyword>
<dbReference type="PANTHER" id="PTHR10792:SF1">
    <property type="entry name" value="RIBOSOMAL PROTEIN L24"/>
    <property type="match status" value="1"/>
</dbReference>
<dbReference type="InterPro" id="IPR038630">
    <property type="entry name" value="L24e/L24_sf"/>
</dbReference>
<sequence length="152" mass="17113">MVIATELCALSEYRIYPGNGKLFIRRDGRPMFFGTSKAYSLTMQRKKPAKLVWTQAWRRLNKKGLTETLTKKRTRRTNKVARAVVGISLEDIRKRAAQKPEFRTAQREAALKEVKSRKAASKGKGGKGQAGQTYSSKVPKTVKRAQKGGSQR</sequence>
<evidence type="ECO:0000256" key="2">
    <source>
        <dbReference type="ARBA" id="ARBA00022980"/>
    </source>
</evidence>
<dbReference type="FunFam" id="2.30.170.20:FF:000003">
    <property type="entry name" value="60S ribosomal protein L24"/>
    <property type="match status" value="1"/>
</dbReference>
<dbReference type="Gene3D" id="6.10.250.1270">
    <property type="match status" value="1"/>
</dbReference>
<dbReference type="CDD" id="cd00472">
    <property type="entry name" value="Ribosomal_L24e_L24"/>
    <property type="match status" value="1"/>
</dbReference>
<evidence type="ECO:0000256" key="4">
    <source>
        <dbReference type="SAM" id="MobiDB-lite"/>
    </source>
</evidence>
<organism evidence="6">
    <name type="scientific">Pseudictyota dubia</name>
    <dbReference type="NCBI Taxonomy" id="2749911"/>
    <lineage>
        <taxon>Eukaryota</taxon>
        <taxon>Sar</taxon>
        <taxon>Stramenopiles</taxon>
        <taxon>Ochrophyta</taxon>
        <taxon>Bacillariophyta</taxon>
        <taxon>Mediophyceae</taxon>
        <taxon>Biddulphiophycidae</taxon>
        <taxon>Eupodiscales</taxon>
        <taxon>Odontellaceae</taxon>
        <taxon>Pseudictyota</taxon>
    </lineage>
</organism>
<dbReference type="InterPro" id="IPR000988">
    <property type="entry name" value="Ribosomal_eL24-rel_N"/>
</dbReference>
<dbReference type="GO" id="GO:0003735">
    <property type="term" value="F:structural constituent of ribosome"/>
    <property type="evidence" value="ECO:0007669"/>
    <property type="project" value="InterPro"/>
</dbReference>
<proteinExistence type="inferred from homology"/>
<dbReference type="GO" id="GO:0002181">
    <property type="term" value="P:cytoplasmic translation"/>
    <property type="evidence" value="ECO:0007669"/>
    <property type="project" value="TreeGrafter"/>
</dbReference>